<evidence type="ECO:0008006" key="4">
    <source>
        <dbReference type="Google" id="ProtNLM"/>
    </source>
</evidence>
<organism evidence="2 3">
    <name type="scientific">Pseudaestuariivita atlantica</name>
    <dbReference type="NCBI Taxonomy" id="1317121"/>
    <lineage>
        <taxon>Bacteria</taxon>
        <taxon>Pseudomonadati</taxon>
        <taxon>Pseudomonadota</taxon>
        <taxon>Alphaproteobacteria</taxon>
        <taxon>Rhodobacterales</taxon>
        <taxon>Paracoccaceae</taxon>
        <taxon>Pseudaestuariivita</taxon>
    </lineage>
</organism>
<dbReference type="Proteomes" id="UP000036938">
    <property type="component" value="Unassembled WGS sequence"/>
</dbReference>
<evidence type="ECO:0000313" key="2">
    <source>
        <dbReference type="EMBL" id="KNG95180.1"/>
    </source>
</evidence>
<keyword evidence="3" id="KW-1185">Reference proteome</keyword>
<name>A0A0L1JTV4_9RHOB</name>
<dbReference type="RefSeq" id="WP_050528895.1">
    <property type="nucleotide sequence ID" value="NZ_AQQZ01000001.1"/>
</dbReference>
<evidence type="ECO:0000256" key="1">
    <source>
        <dbReference type="SAM" id="MobiDB-lite"/>
    </source>
</evidence>
<comment type="caution">
    <text evidence="2">The sequence shown here is derived from an EMBL/GenBank/DDBJ whole genome shotgun (WGS) entry which is preliminary data.</text>
</comment>
<dbReference type="EMBL" id="AQQZ01000001">
    <property type="protein sequence ID" value="KNG95180.1"/>
    <property type="molecule type" value="Genomic_DNA"/>
</dbReference>
<proteinExistence type="predicted"/>
<protein>
    <recommendedName>
        <fullName evidence="4">DUF3072 domain-containing protein</fullName>
    </recommendedName>
</protein>
<reference evidence="2 3" key="1">
    <citation type="journal article" date="2015" name="Int. J. Syst. Evol. Microbiol.">
        <title>Aestuariivita atlantica sp. nov., isolated from deep sea sediment of the Atlantic Ocean.</title>
        <authorList>
            <person name="Li G."/>
            <person name="Lai Q."/>
            <person name="Du Y."/>
            <person name="Liu X."/>
            <person name="Sun F."/>
            <person name="Shao Z."/>
        </authorList>
    </citation>
    <scope>NUCLEOTIDE SEQUENCE [LARGE SCALE GENOMIC DNA]</scope>
    <source>
        <strain evidence="2 3">22II-S11-z3</strain>
    </source>
</reference>
<sequence>MTKSTQDAALLRQRAGTPMDPVDPDTPITEVTAARLRDAAEKAGEPFDGRSLTEAQARERLRHLEAANKD</sequence>
<accession>A0A0L1JTV4</accession>
<evidence type="ECO:0000313" key="3">
    <source>
        <dbReference type="Proteomes" id="UP000036938"/>
    </source>
</evidence>
<dbReference type="AlphaFoldDB" id="A0A0L1JTV4"/>
<feature type="region of interest" description="Disordered" evidence="1">
    <location>
        <begin position="1"/>
        <end position="27"/>
    </location>
</feature>
<dbReference type="STRING" id="1317121.ATO11_00585"/>
<gene>
    <name evidence="2" type="ORF">ATO11_00585</name>
</gene>